<comment type="caution">
    <text evidence="3">The sequence shown here is derived from an EMBL/GenBank/DDBJ whole genome shotgun (WGS) entry which is preliminary data.</text>
</comment>
<dbReference type="RefSeq" id="WP_069306563.1">
    <property type="nucleotide sequence ID" value="NZ_MCRJ01000035.1"/>
</dbReference>
<dbReference type="InterPro" id="IPR003675">
    <property type="entry name" value="Rce1/LyrA-like_dom"/>
</dbReference>
<feature type="domain" description="CAAX prenyl protease 2/Lysostaphin resistance protein A-like" evidence="2">
    <location>
        <begin position="127"/>
        <end position="227"/>
    </location>
</feature>
<evidence type="ECO:0000313" key="4">
    <source>
        <dbReference type="Proteomes" id="UP000094622"/>
    </source>
</evidence>
<feature type="transmembrane region" description="Helical" evidence="1">
    <location>
        <begin position="191"/>
        <end position="211"/>
    </location>
</feature>
<dbReference type="GO" id="GO:0080120">
    <property type="term" value="P:CAAX-box protein maturation"/>
    <property type="evidence" value="ECO:0007669"/>
    <property type="project" value="UniProtKB-ARBA"/>
</dbReference>
<dbReference type="OrthoDB" id="2661755at2"/>
<dbReference type="GO" id="GO:0006508">
    <property type="term" value="P:proteolysis"/>
    <property type="evidence" value="ECO:0007669"/>
    <property type="project" value="UniProtKB-KW"/>
</dbReference>
<dbReference type="Pfam" id="PF02517">
    <property type="entry name" value="Rce1-like"/>
    <property type="match status" value="1"/>
</dbReference>
<feature type="transmembrane region" description="Helical" evidence="1">
    <location>
        <begin position="83"/>
        <end position="105"/>
    </location>
</feature>
<evidence type="ECO:0000313" key="3">
    <source>
        <dbReference type="EMBL" id="ODN70899.1"/>
    </source>
</evidence>
<feature type="transmembrane region" description="Helical" evidence="1">
    <location>
        <begin position="165"/>
        <end position="185"/>
    </location>
</feature>
<keyword evidence="1" id="KW-0472">Membrane</keyword>
<keyword evidence="3" id="KW-0378">Hydrolase</keyword>
<protein>
    <submittedName>
        <fullName evidence="3">CAAX amino terminal protease self-immunity</fullName>
    </submittedName>
</protein>
<name>A0A1E3H3J9_9HYPH</name>
<dbReference type="Proteomes" id="UP000094622">
    <property type="component" value="Unassembled WGS sequence"/>
</dbReference>
<feature type="transmembrane region" description="Helical" evidence="1">
    <location>
        <begin position="138"/>
        <end position="158"/>
    </location>
</feature>
<evidence type="ECO:0000256" key="1">
    <source>
        <dbReference type="SAM" id="Phobius"/>
    </source>
</evidence>
<reference evidence="3 4" key="1">
    <citation type="submission" date="2016-07" db="EMBL/GenBank/DDBJ databases">
        <title>Draft Genome Sequence of Methylobrevis pamukkalensis PK2.</title>
        <authorList>
            <person name="Vasilenko O.V."/>
            <person name="Doronina N.V."/>
            <person name="Shmareva M.N."/>
            <person name="Tarlachkov S.V."/>
            <person name="Mustakhimov I."/>
            <person name="Trotsenko Y.A."/>
        </authorList>
    </citation>
    <scope>NUCLEOTIDE SEQUENCE [LARGE SCALE GENOMIC DNA]</scope>
    <source>
        <strain evidence="3 4">PK2</strain>
    </source>
</reference>
<dbReference type="GO" id="GO:0004175">
    <property type="term" value="F:endopeptidase activity"/>
    <property type="evidence" value="ECO:0007669"/>
    <property type="project" value="UniProtKB-ARBA"/>
</dbReference>
<dbReference type="EMBL" id="MCRJ01000035">
    <property type="protein sequence ID" value="ODN70899.1"/>
    <property type="molecule type" value="Genomic_DNA"/>
</dbReference>
<accession>A0A1E3H3J9</accession>
<gene>
    <name evidence="3" type="ORF">A6302_01743</name>
</gene>
<proteinExistence type="predicted"/>
<feature type="transmembrane region" description="Helical" evidence="1">
    <location>
        <begin position="47"/>
        <end position="63"/>
    </location>
</feature>
<feature type="transmembrane region" description="Helical" evidence="1">
    <location>
        <begin position="223"/>
        <end position="241"/>
    </location>
</feature>
<keyword evidence="4" id="KW-1185">Reference proteome</keyword>
<dbReference type="PATRIC" id="fig|1439726.3.peg.1843"/>
<evidence type="ECO:0000259" key="2">
    <source>
        <dbReference type="Pfam" id="PF02517"/>
    </source>
</evidence>
<dbReference type="AlphaFoldDB" id="A0A1E3H3J9"/>
<keyword evidence="1" id="KW-1133">Transmembrane helix</keyword>
<keyword evidence="3" id="KW-0645">Protease</keyword>
<organism evidence="3 4">
    <name type="scientific">Methylobrevis pamukkalensis</name>
    <dbReference type="NCBI Taxonomy" id="1439726"/>
    <lineage>
        <taxon>Bacteria</taxon>
        <taxon>Pseudomonadati</taxon>
        <taxon>Pseudomonadota</taxon>
        <taxon>Alphaproteobacteria</taxon>
        <taxon>Hyphomicrobiales</taxon>
        <taxon>Pleomorphomonadaceae</taxon>
        <taxon>Methylobrevis</taxon>
    </lineage>
</organism>
<keyword evidence="1" id="KW-0812">Transmembrane</keyword>
<sequence>MADSGPDFPYCGATPDAVNGRGWLILLASLALAFAALTLLPRGPFPWSFLPALLFLSIPLAALRRVTGPHWLALFRRVRLTDIGLMILFAIATLASSLAVALVLLQVSPMAANPLSGTMGALTAGELAMLLLPTLPQLVGEELLGILPFLAVLWLCVSKLRLSRITGIMIGLAVSSLIFGAAHLPTYDWNFAQALLVIGSARVILTLAYIVTRNLWVSAGAHVLNDWAGFLAIFALGHMPVGPG</sequence>
<feature type="transmembrane region" description="Helical" evidence="1">
    <location>
        <begin position="20"/>
        <end position="40"/>
    </location>
</feature>